<protein>
    <submittedName>
        <fullName evidence="2">Uncharacterized protein</fullName>
    </submittedName>
</protein>
<dbReference type="EMBL" id="GGEC01083592">
    <property type="protein sequence ID" value="MBX64076.1"/>
    <property type="molecule type" value="Transcribed_RNA"/>
</dbReference>
<reference evidence="2" key="1">
    <citation type="submission" date="2018-02" db="EMBL/GenBank/DDBJ databases">
        <title>Rhizophora mucronata_Transcriptome.</title>
        <authorList>
            <person name="Meera S.P."/>
            <person name="Sreeshan A."/>
            <person name="Augustine A."/>
        </authorList>
    </citation>
    <scope>NUCLEOTIDE SEQUENCE</scope>
    <source>
        <tissue evidence="2">Leaf</tissue>
    </source>
</reference>
<evidence type="ECO:0000313" key="2">
    <source>
        <dbReference type="EMBL" id="MBX64076.1"/>
    </source>
</evidence>
<feature type="transmembrane region" description="Helical" evidence="1">
    <location>
        <begin position="20"/>
        <end position="36"/>
    </location>
</feature>
<name>A0A2P2QAQ3_RHIMU</name>
<evidence type="ECO:0000256" key="1">
    <source>
        <dbReference type="SAM" id="Phobius"/>
    </source>
</evidence>
<proteinExistence type="predicted"/>
<organism evidence="2">
    <name type="scientific">Rhizophora mucronata</name>
    <name type="common">Asiatic mangrove</name>
    <dbReference type="NCBI Taxonomy" id="61149"/>
    <lineage>
        <taxon>Eukaryota</taxon>
        <taxon>Viridiplantae</taxon>
        <taxon>Streptophyta</taxon>
        <taxon>Embryophyta</taxon>
        <taxon>Tracheophyta</taxon>
        <taxon>Spermatophyta</taxon>
        <taxon>Magnoliopsida</taxon>
        <taxon>eudicotyledons</taxon>
        <taxon>Gunneridae</taxon>
        <taxon>Pentapetalae</taxon>
        <taxon>rosids</taxon>
        <taxon>fabids</taxon>
        <taxon>Malpighiales</taxon>
        <taxon>Rhizophoraceae</taxon>
        <taxon>Rhizophora</taxon>
    </lineage>
</organism>
<accession>A0A2P2QAQ3</accession>
<keyword evidence="1" id="KW-0472">Membrane</keyword>
<sequence length="40" mass="4648">MRTATYLSPITRHFELSVKIANLTLSPYLFFLIFSLKTNV</sequence>
<dbReference type="AlphaFoldDB" id="A0A2P2QAQ3"/>
<keyword evidence="1" id="KW-1133">Transmembrane helix</keyword>
<keyword evidence="1" id="KW-0812">Transmembrane</keyword>